<sequence length="79" mass="8537">MPDHKGERELRAVYLLLVGAALGLGALAFLTFQVTDSLAPLPVAGRGAILAAFCGAAGLFSLFVWLQRKARRQRQREGK</sequence>
<gene>
    <name evidence="1" type="ORF">C0V82_24375</name>
</gene>
<organism evidence="1 2">
    <name type="scientific">Niveispirillum cyanobacteriorum</name>
    <dbReference type="NCBI Taxonomy" id="1612173"/>
    <lineage>
        <taxon>Bacteria</taxon>
        <taxon>Pseudomonadati</taxon>
        <taxon>Pseudomonadota</taxon>
        <taxon>Alphaproteobacteria</taxon>
        <taxon>Rhodospirillales</taxon>
        <taxon>Azospirillaceae</taxon>
        <taxon>Niveispirillum</taxon>
    </lineage>
</organism>
<keyword evidence="2" id="KW-1185">Reference proteome</keyword>
<proteinExistence type="predicted"/>
<dbReference type="KEGG" id="ncb:C0V82_24375"/>
<dbReference type="AlphaFoldDB" id="A0A2K9NLI5"/>
<dbReference type="EMBL" id="CP025613">
    <property type="protein sequence ID" value="AUN33486.1"/>
    <property type="molecule type" value="Genomic_DNA"/>
</dbReference>
<evidence type="ECO:0000313" key="2">
    <source>
        <dbReference type="Proteomes" id="UP000234752"/>
    </source>
</evidence>
<accession>A0A2K9NLI5</accession>
<name>A0A2K9NLI5_9PROT</name>
<geneLocation type="plasmid" evidence="1 2">
    <name>unnamed1</name>
</geneLocation>
<keyword evidence="1" id="KW-0614">Plasmid</keyword>
<evidence type="ECO:0000313" key="1">
    <source>
        <dbReference type="EMBL" id="AUN33486.1"/>
    </source>
</evidence>
<dbReference type="Proteomes" id="UP000234752">
    <property type="component" value="Plasmid unnamed1"/>
</dbReference>
<protein>
    <submittedName>
        <fullName evidence="1">Uncharacterized protein</fullName>
    </submittedName>
</protein>
<reference evidence="1 2" key="1">
    <citation type="submission" date="2017-12" db="EMBL/GenBank/DDBJ databases">
        <title>Genomes of bacteria within cyanobacterial aggregates.</title>
        <authorList>
            <person name="Cai H."/>
        </authorList>
    </citation>
    <scope>NUCLEOTIDE SEQUENCE [LARGE SCALE GENOMIC DNA]</scope>
    <source>
        <strain evidence="1 2">TH16</strain>
        <plasmid evidence="1 2">unnamed1</plasmid>
    </source>
</reference>